<gene>
    <name evidence="2" type="ORF">JOE42_000320</name>
</gene>
<dbReference type="Proteomes" id="UP000703038">
    <property type="component" value="Unassembled WGS sequence"/>
</dbReference>
<feature type="transmembrane region" description="Helical" evidence="1">
    <location>
        <begin position="88"/>
        <end position="108"/>
    </location>
</feature>
<feature type="transmembrane region" description="Helical" evidence="1">
    <location>
        <begin position="226"/>
        <end position="250"/>
    </location>
</feature>
<feature type="transmembrane region" description="Helical" evidence="1">
    <location>
        <begin position="60"/>
        <end position="81"/>
    </location>
</feature>
<keyword evidence="1" id="KW-0472">Membrane</keyword>
<organism evidence="2 3">
    <name type="scientific">Rhodococcoides corynebacterioides</name>
    <dbReference type="NCBI Taxonomy" id="53972"/>
    <lineage>
        <taxon>Bacteria</taxon>
        <taxon>Bacillati</taxon>
        <taxon>Actinomycetota</taxon>
        <taxon>Actinomycetes</taxon>
        <taxon>Mycobacteriales</taxon>
        <taxon>Nocardiaceae</taxon>
        <taxon>Rhodococcoides</taxon>
    </lineage>
</organism>
<feature type="transmembrane region" description="Helical" evidence="1">
    <location>
        <begin position="303"/>
        <end position="319"/>
    </location>
</feature>
<dbReference type="EMBL" id="JAFBBK010000001">
    <property type="protein sequence ID" value="MBM7413587.1"/>
    <property type="molecule type" value="Genomic_DNA"/>
</dbReference>
<evidence type="ECO:0000313" key="3">
    <source>
        <dbReference type="Proteomes" id="UP000703038"/>
    </source>
</evidence>
<keyword evidence="1" id="KW-0812">Transmembrane</keyword>
<protein>
    <submittedName>
        <fullName evidence="2">Uncharacterized protein</fullName>
    </submittedName>
</protein>
<feature type="transmembrane region" description="Helical" evidence="1">
    <location>
        <begin position="114"/>
        <end position="133"/>
    </location>
</feature>
<evidence type="ECO:0000313" key="2">
    <source>
        <dbReference type="EMBL" id="MBM7413587.1"/>
    </source>
</evidence>
<proteinExistence type="predicted"/>
<dbReference type="RefSeq" id="WP_239532331.1">
    <property type="nucleotide sequence ID" value="NZ_JAFBBK010000001.1"/>
</dbReference>
<reference evidence="2 3" key="1">
    <citation type="submission" date="2021-01" db="EMBL/GenBank/DDBJ databases">
        <title>Genomics of switchgrass bacterial isolates.</title>
        <authorList>
            <person name="Shade A."/>
        </authorList>
    </citation>
    <scope>NUCLEOTIDE SEQUENCE [LARGE SCALE GENOMIC DNA]</scope>
    <source>
        <strain evidence="2 3">PvP111</strain>
    </source>
</reference>
<feature type="transmembrane region" description="Helical" evidence="1">
    <location>
        <begin position="21"/>
        <end position="40"/>
    </location>
</feature>
<comment type="caution">
    <text evidence="2">The sequence shown here is derived from an EMBL/GenBank/DDBJ whole genome shotgun (WGS) entry which is preliminary data.</text>
</comment>
<evidence type="ECO:0000256" key="1">
    <source>
        <dbReference type="SAM" id="Phobius"/>
    </source>
</evidence>
<accession>A0ABS2KNR8</accession>
<feature type="transmembrane region" description="Helical" evidence="1">
    <location>
        <begin position="325"/>
        <end position="342"/>
    </location>
</feature>
<keyword evidence="3" id="KW-1185">Reference proteome</keyword>
<keyword evidence="1" id="KW-1133">Transmembrane helix</keyword>
<feature type="transmembrane region" description="Helical" evidence="1">
    <location>
        <begin position="270"/>
        <end position="291"/>
    </location>
</feature>
<sequence length="364" mass="38600">MAIMQRGASARRVRTPIVRSADGTSSVESFVIAAVATILLTRAYLELTDYPQVGGGSLHIAHALWGGALMMTALVVGWLFLGVGARSSAVLLGGVGFGLFLDEVGKFVTKDNDYFYGPSAEIMYVTVVLVLVLGRTVRDVREPTPRECLANAAAIASEGLVGGVPDSRRELARELLDRARTTGADPELVASIDTVLNRCVPARSRSARWRARFARTVPSFVTSTRWAIALSWLMVLTASATVVAGIAQLATGGLVIERDDLDVTLDRMTISGGILWVTACATVALGLPSLIARRRTASLWPLHRLRSAAMIYALLGALVDFAESGFAALTNLGIGLLTLAAISHRITVETARGSAATRSAAVRL</sequence>
<name>A0ABS2KNR8_9NOCA</name>